<proteinExistence type="predicted"/>
<gene>
    <name evidence="2" type="ORF">DPM19_02340</name>
</gene>
<organism evidence="2 3">
    <name type="scientific">Actinomadura craniellae</name>
    <dbReference type="NCBI Taxonomy" id="2231787"/>
    <lineage>
        <taxon>Bacteria</taxon>
        <taxon>Bacillati</taxon>
        <taxon>Actinomycetota</taxon>
        <taxon>Actinomycetes</taxon>
        <taxon>Streptosporangiales</taxon>
        <taxon>Thermomonosporaceae</taxon>
        <taxon>Actinomadura</taxon>
    </lineage>
</organism>
<dbReference type="InterPro" id="IPR036388">
    <property type="entry name" value="WH-like_DNA-bd_sf"/>
</dbReference>
<reference evidence="2 3" key="1">
    <citation type="submission" date="2018-06" db="EMBL/GenBank/DDBJ databases">
        <title>Actinomadura craniellae sp. nov. isolated from marine sponge Craniella sp.</title>
        <authorList>
            <person name="Li L."/>
            <person name="Xu Q.H."/>
            <person name="Lin H.W."/>
            <person name="Lu Y.H."/>
        </authorList>
    </citation>
    <scope>NUCLEOTIDE SEQUENCE [LARGE SCALE GENOMIC DNA]</scope>
    <source>
        <strain evidence="2 3">LHW63021</strain>
    </source>
</reference>
<dbReference type="GO" id="GO:0006313">
    <property type="term" value="P:DNA transposition"/>
    <property type="evidence" value="ECO:0007669"/>
    <property type="project" value="InterPro"/>
</dbReference>
<dbReference type="InterPro" id="IPR009057">
    <property type="entry name" value="Homeodomain-like_sf"/>
</dbReference>
<evidence type="ECO:0000313" key="3">
    <source>
        <dbReference type="Proteomes" id="UP000251891"/>
    </source>
</evidence>
<dbReference type="Gene3D" id="1.10.10.10">
    <property type="entry name" value="Winged helix-like DNA-binding domain superfamily/Winged helix DNA-binding domain"/>
    <property type="match status" value="1"/>
</dbReference>
<dbReference type="GO" id="GO:0004803">
    <property type="term" value="F:transposase activity"/>
    <property type="evidence" value="ECO:0007669"/>
    <property type="project" value="InterPro"/>
</dbReference>
<evidence type="ECO:0000256" key="1">
    <source>
        <dbReference type="SAM" id="MobiDB-lite"/>
    </source>
</evidence>
<sequence length="67" mass="7335">MELARQGDKPVSLIAKSLGISESCLRNWTAQADADASGNPGRLSTAEKKEPARFTDSLMRWVEGRET</sequence>
<dbReference type="InterPro" id="IPR002514">
    <property type="entry name" value="Transposase_8"/>
</dbReference>
<dbReference type="GO" id="GO:0003677">
    <property type="term" value="F:DNA binding"/>
    <property type="evidence" value="ECO:0007669"/>
    <property type="project" value="InterPro"/>
</dbReference>
<evidence type="ECO:0000313" key="2">
    <source>
        <dbReference type="EMBL" id="RAY17022.1"/>
    </source>
</evidence>
<feature type="region of interest" description="Disordered" evidence="1">
    <location>
        <begin position="31"/>
        <end position="50"/>
    </location>
</feature>
<dbReference type="SUPFAM" id="SSF46689">
    <property type="entry name" value="Homeodomain-like"/>
    <property type="match status" value="1"/>
</dbReference>
<keyword evidence="3" id="KW-1185">Reference proteome</keyword>
<dbReference type="AlphaFoldDB" id="A0A365HDC5"/>
<comment type="caution">
    <text evidence="2">The sequence shown here is derived from an EMBL/GenBank/DDBJ whole genome shotgun (WGS) entry which is preliminary data.</text>
</comment>
<name>A0A365HDC5_9ACTN</name>
<protein>
    <recommendedName>
        <fullName evidence="4">Transposase</fullName>
    </recommendedName>
</protein>
<dbReference type="EMBL" id="QLYX01000001">
    <property type="protein sequence ID" value="RAY17022.1"/>
    <property type="molecule type" value="Genomic_DNA"/>
</dbReference>
<dbReference type="Pfam" id="PF01527">
    <property type="entry name" value="HTH_Tnp_1"/>
    <property type="match status" value="1"/>
</dbReference>
<accession>A0A365HDC5</accession>
<evidence type="ECO:0008006" key="4">
    <source>
        <dbReference type="Google" id="ProtNLM"/>
    </source>
</evidence>
<dbReference type="Proteomes" id="UP000251891">
    <property type="component" value="Unassembled WGS sequence"/>
</dbReference>